<evidence type="ECO:0000259" key="6">
    <source>
        <dbReference type="PROSITE" id="PS51253"/>
    </source>
</evidence>
<evidence type="ECO:0000256" key="1">
    <source>
        <dbReference type="ARBA" id="ARBA00004123"/>
    </source>
</evidence>
<protein>
    <submittedName>
        <fullName evidence="8">LOW QUALITY PROTEIN: tigger transposable element-derived protein 6-like</fullName>
    </submittedName>
</protein>
<reference evidence="8" key="1">
    <citation type="submission" date="2025-08" db="UniProtKB">
        <authorList>
            <consortium name="RefSeq"/>
        </authorList>
    </citation>
    <scope>IDENTIFICATION</scope>
</reference>
<dbReference type="SMART" id="SM00674">
    <property type="entry name" value="CENPB"/>
    <property type="match status" value="1"/>
</dbReference>
<dbReference type="InterPro" id="IPR007889">
    <property type="entry name" value="HTH_Psq"/>
</dbReference>
<dbReference type="PANTHER" id="PTHR19303:SF52">
    <property type="entry name" value="TIGGER TRANSPOSABLE ELEMENT-DERIVED PROTEIN 6"/>
    <property type="match status" value="1"/>
</dbReference>
<dbReference type="PROSITE" id="PS50960">
    <property type="entry name" value="HTH_PSQ"/>
    <property type="match status" value="1"/>
</dbReference>
<dbReference type="GO" id="GO:0005634">
    <property type="term" value="C:nucleus"/>
    <property type="evidence" value="ECO:0007669"/>
    <property type="project" value="UniProtKB-SubCell"/>
</dbReference>
<dbReference type="InterPro" id="IPR004875">
    <property type="entry name" value="DDE_SF_endonuclease_dom"/>
</dbReference>
<evidence type="ECO:0000256" key="4">
    <source>
        <dbReference type="PROSITE-ProRule" id="PRU00320"/>
    </source>
</evidence>
<feature type="domain" description="HTH psq-type" evidence="5">
    <location>
        <begin position="1"/>
        <end position="52"/>
    </location>
</feature>
<evidence type="ECO:0000256" key="2">
    <source>
        <dbReference type="ARBA" id="ARBA00023125"/>
    </source>
</evidence>
<dbReference type="Gene3D" id="3.30.420.10">
    <property type="entry name" value="Ribonuclease H-like superfamily/Ribonuclease H"/>
    <property type="match status" value="1"/>
</dbReference>
<keyword evidence="2 4" id="KW-0238">DNA-binding</keyword>
<gene>
    <name evidence="8" type="primary">LOC100905869</name>
</gene>
<comment type="subcellular location">
    <subcellularLocation>
        <location evidence="1 4">Nucleus</location>
    </subcellularLocation>
</comment>
<feature type="DNA-binding region" description="H-T-H motif" evidence="4">
    <location>
        <begin position="28"/>
        <end position="48"/>
    </location>
</feature>
<dbReference type="Gene3D" id="1.10.10.60">
    <property type="entry name" value="Homeodomain-like"/>
    <property type="match status" value="2"/>
</dbReference>
<dbReference type="Proteomes" id="UP000694867">
    <property type="component" value="Unplaced"/>
</dbReference>
<sequence>MALQTRRKQFSLKEKLEVLEELRSGVKKVDVARRFGISKSTLSTFLKNRQRLEEEGVEFDPERKRLRTAKYERVDKATFLWLQEMRSNNVPVSGPLLRERAVLFARSLGHPDFQASEGWLARFKERYGIRAKVLCGESSDAPIEKANEWKDRFIREVIAAYSPDDVFNADEAGLFYQLLPERMLAMIGDACKGGKKSKLRLTTLFCCNASGTEKRRILIVGKSAKPRCLRDVRSLLCQYRGNRNAWMTRDLFTEWLIRFDKDMRLQKRSVLLLIDNCSAHMSLPRMSNIRVENFPPNCTSVLQPSDLGIIRAVKANYRKDLVRRILVNLEVGSMSKVDVKAAMDMIAHAWSEVKSETIRKCWKNSGLLGLAPLQTKTVVKTRPIFLDSGMTKCKA</sequence>
<keyword evidence="3 4" id="KW-0539">Nucleus</keyword>
<dbReference type="PROSITE" id="PS51253">
    <property type="entry name" value="HTH_CENPB"/>
    <property type="match status" value="1"/>
</dbReference>
<dbReference type="GO" id="GO:0003677">
    <property type="term" value="F:DNA binding"/>
    <property type="evidence" value="ECO:0007669"/>
    <property type="project" value="UniProtKB-UniRule"/>
</dbReference>
<name>A0AAJ7SEZ7_9ACAR</name>
<evidence type="ECO:0000313" key="7">
    <source>
        <dbReference type="Proteomes" id="UP000694867"/>
    </source>
</evidence>
<proteinExistence type="predicted"/>
<dbReference type="AlphaFoldDB" id="A0AAJ7SEZ7"/>
<dbReference type="InterPro" id="IPR050863">
    <property type="entry name" value="CenT-Element_Derived"/>
</dbReference>
<dbReference type="InterPro" id="IPR036397">
    <property type="entry name" value="RNaseH_sf"/>
</dbReference>
<evidence type="ECO:0000313" key="8">
    <source>
        <dbReference type="RefSeq" id="XP_028967284.1"/>
    </source>
</evidence>
<accession>A0AAJ7SEZ7</accession>
<dbReference type="KEGG" id="goe:100905869"/>
<dbReference type="RefSeq" id="XP_028967284.1">
    <property type="nucleotide sequence ID" value="XM_029111451.1"/>
</dbReference>
<organism evidence="7 8">
    <name type="scientific">Galendromus occidentalis</name>
    <name type="common">western predatory mite</name>
    <dbReference type="NCBI Taxonomy" id="34638"/>
    <lineage>
        <taxon>Eukaryota</taxon>
        <taxon>Metazoa</taxon>
        <taxon>Ecdysozoa</taxon>
        <taxon>Arthropoda</taxon>
        <taxon>Chelicerata</taxon>
        <taxon>Arachnida</taxon>
        <taxon>Acari</taxon>
        <taxon>Parasitiformes</taxon>
        <taxon>Mesostigmata</taxon>
        <taxon>Gamasina</taxon>
        <taxon>Phytoseioidea</taxon>
        <taxon>Phytoseiidae</taxon>
        <taxon>Typhlodrominae</taxon>
        <taxon>Galendromus</taxon>
    </lineage>
</organism>
<dbReference type="Pfam" id="PF03221">
    <property type="entry name" value="HTH_Tnp_Tc5"/>
    <property type="match status" value="1"/>
</dbReference>
<dbReference type="Pfam" id="PF04218">
    <property type="entry name" value="CENP-B_N"/>
    <property type="match status" value="1"/>
</dbReference>
<keyword evidence="7" id="KW-1185">Reference proteome</keyword>
<dbReference type="SUPFAM" id="SSF46689">
    <property type="entry name" value="Homeodomain-like"/>
    <property type="match status" value="2"/>
</dbReference>
<dbReference type="PANTHER" id="PTHR19303">
    <property type="entry name" value="TRANSPOSON"/>
    <property type="match status" value="1"/>
</dbReference>
<evidence type="ECO:0000256" key="3">
    <source>
        <dbReference type="ARBA" id="ARBA00023242"/>
    </source>
</evidence>
<dbReference type="GeneID" id="100905869"/>
<feature type="domain" description="HTH CENPB-type" evidence="6">
    <location>
        <begin position="62"/>
        <end position="133"/>
    </location>
</feature>
<evidence type="ECO:0000259" key="5">
    <source>
        <dbReference type="PROSITE" id="PS50960"/>
    </source>
</evidence>
<dbReference type="InterPro" id="IPR009057">
    <property type="entry name" value="Homeodomain-like_sf"/>
</dbReference>
<dbReference type="Pfam" id="PF03184">
    <property type="entry name" value="DDE_1"/>
    <property type="match status" value="1"/>
</dbReference>
<dbReference type="InterPro" id="IPR006600">
    <property type="entry name" value="HTH_CenpB_DNA-bd_dom"/>
</dbReference>